<evidence type="ECO:0000259" key="5">
    <source>
        <dbReference type="PROSITE" id="PS50011"/>
    </source>
</evidence>
<keyword evidence="6" id="KW-0808">Transferase</keyword>
<organism evidence="6 7">
    <name type="scientific">Capronia epimyces CBS 606.96</name>
    <dbReference type="NCBI Taxonomy" id="1182542"/>
    <lineage>
        <taxon>Eukaryota</taxon>
        <taxon>Fungi</taxon>
        <taxon>Dikarya</taxon>
        <taxon>Ascomycota</taxon>
        <taxon>Pezizomycotina</taxon>
        <taxon>Eurotiomycetes</taxon>
        <taxon>Chaetothyriomycetidae</taxon>
        <taxon>Chaetothyriales</taxon>
        <taxon>Herpotrichiellaceae</taxon>
        <taxon>Capronia</taxon>
    </lineage>
</organism>
<dbReference type="InterPro" id="IPR036770">
    <property type="entry name" value="Ankyrin_rpt-contain_sf"/>
</dbReference>
<dbReference type="Gene3D" id="1.25.40.20">
    <property type="entry name" value="Ankyrin repeat-containing domain"/>
    <property type="match status" value="2"/>
</dbReference>
<evidence type="ECO:0000256" key="2">
    <source>
        <dbReference type="ARBA" id="ARBA00023043"/>
    </source>
</evidence>
<dbReference type="InterPro" id="IPR002110">
    <property type="entry name" value="Ankyrin_rpt"/>
</dbReference>
<name>W9Y6H9_9EURO</name>
<dbReference type="eggNOG" id="KOG0192">
    <property type="taxonomic scope" value="Eukaryota"/>
</dbReference>
<evidence type="ECO:0000313" key="7">
    <source>
        <dbReference type="Proteomes" id="UP000019478"/>
    </source>
</evidence>
<keyword evidence="6" id="KW-0723">Serine/threonine-protein kinase</keyword>
<dbReference type="PROSITE" id="PS50297">
    <property type="entry name" value="ANK_REP_REGION"/>
    <property type="match status" value="2"/>
</dbReference>
<reference evidence="6 7" key="1">
    <citation type="submission" date="2013-03" db="EMBL/GenBank/DDBJ databases">
        <title>The Genome Sequence of Capronia epimyces CBS 606.96.</title>
        <authorList>
            <consortium name="The Broad Institute Genomics Platform"/>
            <person name="Cuomo C."/>
            <person name="de Hoog S."/>
            <person name="Gorbushina A."/>
            <person name="Walker B."/>
            <person name="Young S.K."/>
            <person name="Zeng Q."/>
            <person name="Gargeya S."/>
            <person name="Fitzgerald M."/>
            <person name="Haas B."/>
            <person name="Abouelleil A."/>
            <person name="Allen A.W."/>
            <person name="Alvarado L."/>
            <person name="Arachchi H.M."/>
            <person name="Berlin A.M."/>
            <person name="Chapman S.B."/>
            <person name="Gainer-Dewar J."/>
            <person name="Goldberg J."/>
            <person name="Griggs A."/>
            <person name="Gujja S."/>
            <person name="Hansen M."/>
            <person name="Howarth C."/>
            <person name="Imamovic A."/>
            <person name="Ireland A."/>
            <person name="Larimer J."/>
            <person name="McCowan C."/>
            <person name="Murphy C."/>
            <person name="Pearson M."/>
            <person name="Poon T.W."/>
            <person name="Priest M."/>
            <person name="Roberts A."/>
            <person name="Saif S."/>
            <person name="Shea T."/>
            <person name="Sisk P."/>
            <person name="Sykes S."/>
            <person name="Wortman J."/>
            <person name="Nusbaum C."/>
            <person name="Birren B."/>
        </authorList>
    </citation>
    <scope>NUCLEOTIDE SEQUENCE [LARGE SCALE GENOMIC DNA]</scope>
    <source>
        <strain evidence="6 7">CBS 606.96</strain>
    </source>
</reference>
<dbReference type="Pfam" id="PF00023">
    <property type="entry name" value="Ank"/>
    <property type="match status" value="3"/>
</dbReference>
<dbReference type="AlphaFoldDB" id="W9Y6H9"/>
<dbReference type="SMART" id="SM00248">
    <property type="entry name" value="ANK"/>
    <property type="match status" value="8"/>
</dbReference>
<dbReference type="Proteomes" id="UP000019478">
    <property type="component" value="Unassembled WGS sequence"/>
</dbReference>
<dbReference type="GO" id="GO:0005524">
    <property type="term" value="F:ATP binding"/>
    <property type="evidence" value="ECO:0007669"/>
    <property type="project" value="InterPro"/>
</dbReference>
<dbReference type="OrthoDB" id="626167at2759"/>
<dbReference type="GeneID" id="19170025"/>
<dbReference type="GO" id="GO:0005737">
    <property type="term" value="C:cytoplasm"/>
    <property type="evidence" value="ECO:0007669"/>
    <property type="project" value="TreeGrafter"/>
</dbReference>
<accession>W9Y6H9</accession>
<dbReference type="InterPro" id="IPR000719">
    <property type="entry name" value="Prot_kinase_dom"/>
</dbReference>
<keyword evidence="7" id="KW-1185">Reference proteome</keyword>
<dbReference type="GO" id="GO:0004674">
    <property type="term" value="F:protein serine/threonine kinase activity"/>
    <property type="evidence" value="ECO:0007669"/>
    <property type="project" value="UniProtKB-KW"/>
</dbReference>
<dbReference type="InterPro" id="IPR011009">
    <property type="entry name" value="Kinase-like_dom_sf"/>
</dbReference>
<dbReference type="PROSITE" id="PS00108">
    <property type="entry name" value="PROTEIN_KINASE_ST"/>
    <property type="match status" value="1"/>
</dbReference>
<gene>
    <name evidence="6" type="ORF">A1O3_05915</name>
</gene>
<dbReference type="SUPFAM" id="SSF56112">
    <property type="entry name" value="Protein kinase-like (PK-like)"/>
    <property type="match status" value="1"/>
</dbReference>
<dbReference type="PANTHER" id="PTHR24198:SF165">
    <property type="entry name" value="ANKYRIN REPEAT-CONTAINING PROTEIN-RELATED"/>
    <property type="match status" value="1"/>
</dbReference>
<feature type="domain" description="Protein kinase" evidence="5">
    <location>
        <begin position="78"/>
        <end position="370"/>
    </location>
</feature>
<evidence type="ECO:0000313" key="6">
    <source>
        <dbReference type="EMBL" id="EXJ85240.1"/>
    </source>
</evidence>
<feature type="repeat" description="ANK" evidence="3">
    <location>
        <begin position="733"/>
        <end position="765"/>
    </location>
</feature>
<dbReference type="RefSeq" id="XP_007734225.1">
    <property type="nucleotide sequence ID" value="XM_007736035.1"/>
</dbReference>
<sequence>MAVSVRRSSTIRRTDRSTSHQEAPAASSHELEHGLRDASPDHLFSLFVSLVAQVHLGISDVEQGFIAGFMHKEVAVADFGARFVGRGRSFSVRCLKFSPPDKSLALKSVLPFGDFSSWEERERLGDLILELRCLSHPWLRGHPNIIQLLGLGWETDPAHLARKWPVLILEYADGGTLQDFLGRHQDLTFRERVKLCLDIATGLYALHRCAVVHGDLKPANVLVCLEVDHGDRKEWTATLADFGGSVLDVGEHERGRLAMGSFPWQAPEWKDWLNRQQLLATDLYSLGLLIWSVMAGGLEPVVQDVELFGLEEHRDDFNVFQQQVSELKRHRPAHFVECLMQAAKTHFAPQVDHRLIAQLLAVTVVTDPALRSIETLRGLLEHALDQDEVPTLVDQSLRIPGKKDEGDEFSFAPITTISHLENILMGPDMLDTLGPTILEYVRERLRDTFWRSEESGQRASAAFSLAIDALRSRSGPEAEAACLEWLQRAAQAGNQSAQSLLVRFHRTFQREIPSAVQAEIEGWIVGAAERNYPAAHEDLHLVLTPEESQSVWRRVRSRFANIGWNRFAPLYENMSVSLEQLDRDTLISMTERMQRPGFVPTQFDVNEHGDSLLHFGASAGLKHVVAAFAGPNLVVSPWKLAMPLDINSLGRWDESALLHACRSGHFAIAMNLLDCGANPTLASTAGDTPLHWVLSFEGSEAEQLAQRLVVAGAAVNAVAKEHKYQWAPLCDYERGTPLHRAVGRGRVDAVEALLKVGAAADDEGDRPDQKCPIYLAAQFYYPEILDLLLRSLDIHAPAARRYRGLSLLVAAIHGTDLYGLRFSMVARHGEKWLSNLHRTVDVLLEHGASEHLHHFPAGLDCAGTTPLQVAVGMGSSEILSYLLVHKGCASEVNIRTFVWYYGTQMVPLATAIYRAQKEAFDMLLASGADPFQPHFDDDGKQLSYLWQCAFAGHRDGSFARTLLARGVPVDQRPPGYETAFAAAVRNRCFQLAKFLLENGADAHLEFQEGLYLQSSDAATVLDYLIREQTRSALGAIEWLLHEVPDMNFIVSSSKQRSVLHSCAVAKMWRTNEAGEGGCKLIADTLMAHFKPVQEQLDMKDADGQTALYCATVMNNHVMVRVLVDAGAHPGVENDAGLSAVDVNSMILQMLEEGDPRLTDEIDPRPITAQIRSRVQKQTLIRQSLLPDT</sequence>
<evidence type="ECO:0000256" key="3">
    <source>
        <dbReference type="PROSITE-ProRule" id="PRU00023"/>
    </source>
</evidence>
<keyword evidence="1" id="KW-0677">Repeat</keyword>
<feature type="repeat" description="ANK" evidence="3">
    <location>
        <begin position="1102"/>
        <end position="1134"/>
    </location>
</feature>
<dbReference type="Pfam" id="PF00069">
    <property type="entry name" value="Pkinase"/>
    <property type="match status" value="1"/>
</dbReference>
<proteinExistence type="predicted"/>
<dbReference type="EMBL" id="AMGY01000004">
    <property type="protein sequence ID" value="EXJ85240.1"/>
    <property type="molecule type" value="Genomic_DNA"/>
</dbReference>
<dbReference type="PANTHER" id="PTHR24198">
    <property type="entry name" value="ANKYRIN REPEAT AND PROTEIN KINASE DOMAIN-CONTAINING PROTEIN"/>
    <property type="match status" value="1"/>
</dbReference>
<dbReference type="Gene3D" id="1.10.510.10">
    <property type="entry name" value="Transferase(Phosphotransferase) domain 1"/>
    <property type="match status" value="1"/>
</dbReference>
<dbReference type="SUPFAM" id="SSF48403">
    <property type="entry name" value="Ankyrin repeat"/>
    <property type="match status" value="2"/>
</dbReference>
<dbReference type="SMART" id="SM00220">
    <property type="entry name" value="S_TKc"/>
    <property type="match status" value="1"/>
</dbReference>
<evidence type="ECO:0000256" key="4">
    <source>
        <dbReference type="SAM" id="MobiDB-lite"/>
    </source>
</evidence>
<dbReference type="eggNOG" id="KOG4177">
    <property type="taxonomic scope" value="Eukaryota"/>
</dbReference>
<evidence type="ECO:0000256" key="1">
    <source>
        <dbReference type="ARBA" id="ARBA00022737"/>
    </source>
</evidence>
<dbReference type="STRING" id="1182542.W9Y6H9"/>
<feature type="region of interest" description="Disordered" evidence="4">
    <location>
        <begin position="1"/>
        <end position="32"/>
    </location>
</feature>
<comment type="caution">
    <text evidence="6">The sequence shown here is derived from an EMBL/GenBank/DDBJ whole genome shotgun (WGS) entry which is preliminary data.</text>
</comment>
<keyword evidence="6" id="KW-0418">Kinase</keyword>
<protein>
    <submittedName>
        <fullName evidence="6">Serine/threonine protein kinase</fullName>
    </submittedName>
</protein>
<dbReference type="PROSITE" id="PS50011">
    <property type="entry name" value="PROTEIN_KINASE_DOM"/>
    <property type="match status" value="1"/>
</dbReference>
<dbReference type="PROSITE" id="PS50088">
    <property type="entry name" value="ANK_REPEAT"/>
    <property type="match status" value="2"/>
</dbReference>
<dbReference type="HOGENOM" id="CLU_003888_0_0_1"/>
<keyword evidence="2 3" id="KW-0040">ANK repeat</keyword>
<dbReference type="InterPro" id="IPR008271">
    <property type="entry name" value="Ser/Thr_kinase_AS"/>
</dbReference>